<protein>
    <submittedName>
        <fullName evidence="2">Syntaxin binding protein 1</fullName>
    </submittedName>
</protein>
<dbReference type="Gene3D" id="3.90.830.10">
    <property type="entry name" value="Syntaxin Binding Protein 1, Chain A, domain 2"/>
    <property type="match status" value="1"/>
</dbReference>
<dbReference type="Proteomes" id="UP001139887">
    <property type="component" value="Unassembled WGS sequence"/>
</dbReference>
<comment type="caution">
    <text evidence="2">The sequence shown here is derived from an EMBL/GenBank/DDBJ whole genome shotgun (WGS) entry which is preliminary data.</text>
</comment>
<dbReference type="PIRSF" id="PIRSF005715">
    <property type="entry name" value="VPS45_Sec1"/>
    <property type="match status" value="1"/>
</dbReference>
<accession>A0A9W8I7M0</accession>
<dbReference type="InterPro" id="IPR036045">
    <property type="entry name" value="Sec1-like_sf"/>
</dbReference>
<dbReference type="SUPFAM" id="SSF56815">
    <property type="entry name" value="Sec1/munc18-like (SM) proteins"/>
    <property type="match status" value="1"/>
</dbReference>
<evidence type="ECO:0000313" key="2">
    <source>
        <dbReference type="EMBL" id="KAJ2850044.1"/>
    </source>
</evidence>
<reference evidence="2" key="1">
    <citation type="submission" date="2022-07" db="EMBL/GenBank/DDBJ databases">
        <title>Phylogenomic reconstructions and comparative analyses of Kickxellomycotina fungi.</title>
        <authorList>
            <person name="Reynolds N.K."/>
            <person name="Stajich J.E."/>
            <person name="Barry K."/>
            <person name="Grigoriev I.V."/>
            <person name="Crous P."/>
            <person name="Smith M.E."/>
        </authorList>
    </citation>
    <scope>NUCLEOTIDE SEQUENCE</scope>
    <source>
        <strain evidence="2">NRRL 1566</strain>
    </source>
</reference>
<dbReference type="InterPro" id="IPR001619">
    <property type="entry name" value="Sec1-like"/>
</dbReference>
<dbReference type="InterPro" id="IPR027482">
    <property type="entry name" value="Sec1-like_dom2"/>
</dbReference>
<dbReference type="Gene3D" id="3.40.50.1910">
    <property type="match status" value="2"/>
</dbReference>
<dbReference type="GO" id="GO:0016192">
    <property type="term" value="P:vesicle-mediated transport"/>
    <property type="evidence" value="ECO:0007669"/>
    <property type="project" value="InterPro"/>
</dbReference>
<dbReference type="AlphaFoldDB" id="A0A9W8I7M0"/>
<dbReference type="InterPro" id="IPR043127">
    <property type="entry name" value="Sec-1-like_dom3a"/>
</dbReference>
<dbReference type="Pfam" id="PF00995">
    <property type="entry name" value="Sec1"/>
    <property type="match status" value="1"/>
</dbReference>
<keyword evidence="3" id="KW-1185">Reference proteome</keyword>
<dbReference type="OrthoDB" id="2228at2759"/>
<organism evidence="2 3">
    <name type="scientific">Coemansia brasiliensis</name>
    <dbReference type="NCBI Taxonomy" id="2650707"/>
    <lineage>
        <taxon>Eukaryota</taxon>
        <taxon>Fungi</taxon>
        <taxon>Fungi incertae sedis</taxon>
        <taxon>Zoopagomycota</taxon>
        <taxon>Kickxellomycotina</taxon>
        <taxon>Kickxellomycetes</taxon>
        <taxon>Kickxellales</taxon>
        <taxon>Kickxellaceae</taxon>
        <taxon>Coemansia</taxon>
    </lineage>
</organism>
<dbReference type="EMBL" id="JANBUW010000046">
    <property type="protein sequence ID" value="KAJ2850044.1"/>
    <property type="molecule type" value="Genomic_DNA"/>
</dbReference>
<sequence>MPVSDQVVPSSLIELLRKNIISAIGTATAPEKWRVVVADRPALKIVSSVLKMHSVLEQNVMAIQLLTRSRQPYPDIDAVYIIVPCADSISRVISDFKVDLNTGEVIHRQYARAHLFFTGALSDALLDHLRSSSAAPFIKAATELYIEYNPIESRVFLTTPSDQPFYALYSPHALDTVGKDLDAAADRLLSVVVSLNIRPYIRYYKPSASAPYAASQSLLLPGSEKAETLCPRIAESMAALIQGKLNDYYSHEQSNSEGRENYVDTLDPSVIIVVDRSIDLYAPLLHEFTYQALVHDLVDLERGNKYVYDVETSDGQLQTSEAELSEQKDVIWKKCRHRHIGIVSQSLADQFEKLLKENIGVQATQQAGRKLTLHEMKAVLSELPEFKQLQKSYSLHIDLASKCLEIINRNSLAIVADFEQAITGRTATGEYVDRTYLETRLISFLDDNELAESDRIRLLFLYLEDEDAQETPSLAGRYQWDAVSEPRDGQLRPRLEPAIKCIVNEQVGNTLDTELFPWAEEAPPESIPKHVLNINATSLRRNKSSWRRSKQILPKRNDKKRGVIIVYIAGGVTLSEMRAIYELSETLKRDIYIGSTHIITPRGFLDDMKSLHLKMLT</sequence>
<evidence type="ECO:0000256" key="1">
    <source>
        <dbReference type="ARBA" id="ARBA00009884"/>
    </source>
</evidence>
<dbReference type="Gene3D" id="3.40.50.2060">
    <property type="match status" value="1"/>
</dbReference>
<dbReference type="PANTHER" id="PTHR11679">
    <property type="entry name" value="VESICLE PROTEIN SORTING-ASSOCIATED"/>
    <property type="match status" value="1"/>
</dbReference>
<evidence type="ECO:0000313" key="3">
    <source>
        <dbReference type="Proteomes" id="UP001139887"/>
    </source>
</evidence>
<proteinExistence type="inferred from homology"/>
<comment type="similarity">
    <text evidence="1">Belongs to the STXBP/unc-18/SEC1 family.</text>
</comment>
<gene>
    <name evidence="2" type="primary">sec1_1</name>
    <name evidence="2" type="ORF">IWW36_002188</name>
</gene>
<name>A0A9W8I7M0_9FUNG</name>
<dbReference type="InterPro" id="IPR043154">
    <property type="entry name" value="Sec-1-like_dom1"/>
</dbReference>
<dbReference type="Gene3D" id="1.25.40.60">
    <property type="match status" value="1"/>
</dbReference>